<proteinExistence type="predicted"/>
<dbReference type="Proteomes" id="UP000095767">
    <property type="component" value="Unassembled WGS sequence"/>
</dbReference>
<dbReference type="SUPFAM" id="SSF81383">
    <property type="entry name" value="F-box domain"/>
    <property type="match status" value="1"/>
</dbReference>
<comment type="caution">
    <text evidence="2">The sequence shown here is derived from an EMBL/GenBank/DDBJ whole genome shotgun (WGS) entry which is preliminary data.</text>
</comment>
<keyword evidence="3" id="KW-1185">Reference proteome</keyword>
<dbReference type="Gene3D" id="1.20.1280.50">
    <property type="match status" value="1"/>
</dbReference>
<dbReference type="AlphaFoldDB" id="A0A1E5V7K5"/>
<dbReference type="CDD" id="cd22157">
    <property type="entry name" value="F-box_AtFBW1-like"/>
    <property type="match status" value="1"/>
</dbReference>
<organism evidence="2 3">
    <name type="scientific">Dichanthelium oligosanthes</name>
    <dbReference type="NCBI Taxonomy" id="888268"/>
    <lineage>
        <taxon>Eukaryota</taxon>
        <taxon>Viridiplantae</taxon>
        <taxon>Streptophyta</taxon>
        <taxon>Embryophyta</taxon>
        <taxon>Tracheophyta</taxon>
        <taxon>Spermatophyta</taxon>
        <taxon>Magnoliopsida</taxon>
        <taxon>Liliopsida</taxon>
        <taxon>Poales</taxon>
        <taxon>Poaceae</taxon>
        <taxon>PACMAD clade</taxon>
        <taxon>Panicoideae</taxon>
        <taxon>Panicodae</taxon>
        <taxon>Paniceae</taxon>
        <taxon>Dichantheliinae</taxon>
        <taxon>Dichanthelium</taxon>
    </lineage>
</organism>
<dbReference type="InterPro" id="IPR001810">
    <property type="entry name" value="F-box_dom"/>
</dbReference>
<dbReference type="STRING" id="888268.A0A1E5V7K5"/>
<feature type="domain" description="F-box" evidence="1">
    <location>
        <begin position="17"/>
        <end position="57"/>
    </location>
</feature>
<dbReference type="InterPro" id="IPR013187">
    <property type="entry name" value="F-box-assoc_dom_typ3"/>
</dbReference>
<dbReference type="PANTHER" id="PTHR31111:SF133">
    <property type="entry name" value="OS07G0196600 PROTEIN"/>
    <property type="match status" value="1"/>
</dbReference>
<gene>
    <name evidence="2" type="ORF">BAE44_0017827</name>
</gene>
<dbReference type="SMART" id="SM00256">
    <property type="entry name" value="FBOX"/>
    <property type="match status" value="1"/>
</dbReference>
<dbReference type="OrthoDB" id="582285at2759"/>
<dbReference type="EMBL" id="LWDX02048614">
    <property type="protein sequence ID" value="OEL21156.1"/>
    <property type="molecule type" value="Genomic_DNA"/>
</dbReference>
<accession>A0A1E5V7K5</accession>
<dbReference type="PANTHER" id="PTHR31111">
    <property type="entry name" value="BNAA05G37150D PROTEIN-RELATED"/>
    <property type="match status" value="1"/>
</dbReference>
<dbReference type="InterPro" id="IPR011043">
    <property type="entry name" value="Gal_Oxase/kelch_b-propeller"/>
</dbReference>
<dbReference type="InterPro" id="IPR036047">
    <property type="entry name" value="F-box-like_dom_sf"/>
</dbReference>
<evidence type="ECO:0000313" key="2">
    <source>
        <dbReference type="EMBL" id="OEL21156.1"/>
    </source>
</evidence>
<dbReference type="NCBIfam" id="TIGR01640">
    <property type="entry name" value="F_box_assoc_1"/>
    <property type="match status" value="1"/>
</dbReference>
<dbReference type="Pfam" id="PF08268">
    <property type="entry name" value="FBA_3"/>
    <property type="match status" value="1"/>
</dbReference>
<dbReference type="Pfam" id="PF00646">
    <property type="entry name" value="F-box"/>
    <property type="match status" value="1"/>
</dbReference>
<evidence type="ECO:0000259" key="1">
    <source>
        <dbReference type="SMART" id="SM00256"/>
    </source>
</evidence>
<dbReference type="InterPro" id="IPR017451">
    <property type="entry name" value="F-box-assoc_interact_dom"/>
</dbReference>
<evidence type="ECO:0000313" key="3">
    <source>
        <dbReference type="Proteomes" id="UP000095767"/>
    </source>
</evidence>
<name>A0A1E5V7K5_9POAL</name>
<sequence length="383" mass="42366">MASSSLRTRPDPGSGAMHIDALYEILLRIPAKELCRLRAVCRPWRSLLSDPHFIAAHAARHPGPFIVAGHDTSCRDDGILCDIINQSGRVIKQIRSTGDGDEDEWVISAHLDFACIAKGSTRRCQLLNLATGDVFTMPEGLSEEHTPRKMEFLNYRAAVAFGKVASTGEYKLLRVIDNGVFGNPYKKLCEVFTLGCSGNARWRGKAASPDTVDMRTYSRVVIDAIVYFFLDENQDVGPRSIASFDLSTEEWRVTIRGPVNNFVGDELVDYDNLSLATLSGSLVVVHRNLDASMDLWFLMDFDNGLWVKQHTMRVNLCAQRNEFLAHPLLILNDGRIVTYIGSKGILRIYNPRTNTCTDAAELGPCIGIGLYSGNLLSLPNGAT</sequence>
<reference evidence="2 3" key="1">
    <citation type="submission" date="2016-09" db="EMBL/GenBank/DDBJ databases">
        <title>The draft genome of Dichanthelium oligosanthes: A C3 panicoid grass species.</title>
        <authorList>
            <person name="Studer A.J."/>
            <person name="Schnable J.C."/>
            <person name="Brutnell T.P."/>
        </authorList>
    </citation>
    <scope>NUCLEOTIDE SEQUENCE [LARGE SCALE GENOMIC DNA]</scope>
    <source>
        <strain evidence="3">cv. Kellogg 1175</strain>
        <tissue evidence="2">Leaf</tissue>
    </source>
</reference>
<protein>
    <recommendedName>
        <fullName evidence="1">F-box domain-containing protein</fullName>
    </recommendedName>
</protein>
<dbReference type="SUPFAM" id="SSF50965">
    <property type="entry name" value="Galactose oxidase, central domain"/>
    <property type="match status" value="1"/>
</dbReference>